<dbReference type="Proteomes" id="UP001258181">
    <property type="component" value="Unassembled WGS sequence"/>
</dbReference>
<dbReference type="InterPro" id="IPR050639">
    <property type="entry name" value="SSR_resolvase"/>
</dbReference>
<dbReference type="InterPro" id="IPR038109">
    <property type="entry name" value="DNA_bind_recomb_sf"/>
</dbReference>
<dbReference type="EMBL" id="JAVDWA010000010">
    <property type="protein sequence ID" value="MDR7074731.1"/>
    <property type="molecule type" value="Genomic_DNA"/>
</dbReference>
<evidence type="ECO:0000313" key="6">
    <source>
        <dbReference type="EMBL" id="MDR7074731.1"/>
    </source>
</evidence>
<keyword evidence="2" id="KW-0238">DNA-binding</keyword>
<accession>A0ABU1U5P7</accession>
<keyword evidence="3" id="KW-0233">DNA recombination</keyword>
<dbReference type="InterPro" id="IPR006118">
    <property type="entry name" value="Recombinase_CS"/>
</dbReference>
<dbReference type="SMART" id="SM00857">
    <property type="entry name" value="Resolvase"/>
    <property type="match status" value="1"/>
</dbReference>
<evidence type="ECO:0000313" key="7">
    <source>
        <dbReference type="Proteomes" id="UP001258181"/>
    </source>
</evidence>
<dbReference type="InterPro" id="IPR011109">
    <property type="entry name" value="DNA_bind_recombinase_dom"/>
</dbReference>
<evidence type="ECO:0000256" key="1">
    <source>
        <dbReference type="ARBA" id="ARBA00022908"/>
    </source>
</evidence>
<dbReference type="InterPro" id="IPR006119">
    <property type="entry name" value="Resolv_N"/>
</dbReference>
<keyword evidence="7" id="KW-1185">Reference proteome</keyword>
<evidence type="ECO:0000256" key="4">
    <source>
        <dbReference type="PROSITE-ProRule" id="PRU10137"/>
    </source>
</evidence>
<protein>
    <submittedName>
        <fullName evidence="6">DNA invertase Pin-like site-specific DNA recombinase</fullName>
    </submittedName>
</protein>
<keyword evidence="1" id="KW-0229">DNA integration</keyword>
<organism evidence="6 7">
    <name type="scientific">Fictibacillus barbaricus</name>
    <dbReference type="NCBI Taxonomy" id="182136"/>
    <lineage>
        <taxon>Bacteria</taxon>
        <taxon>Bacillati</taxon>
        <taxon>Bacillota</taxon>
        <taxon>Bacilli</taxon>
        <taxon>Bacillales</taxon>
        <taxon>Fictibacillaceae</taxon>
        <taxon>Fictibacillus</taxon>
    </lineage>
</organism>
<name>A0ABU1U5P7_9BACL</name>
<dbReference type="PANTHER" id="PTHR30461:SF23">
    <property type="entry name" value="DNA RECOMBINASE-RELATED"/>
    <property type="match status" value="1"/>
</dbReference>
<dbReference type="RefSeq" id="WP_310262170.1">
    <property type="nucleotide sequence ID" value="NZ_JAVDWA010000010.1"/>
</dbReference>
<dbReference type="PROSITE" id="PS00397">
    <property type="entry name" value="RECOMBINASES_1"/>
    <property type="match status" value="1"/>
</dbReference>
<evidence type="ECO:0000256" key="2">
    <source>
        <dbReference type="ARBA" id="ARBA00023125"/>
    </source>
</evidence>
<reference evidence="6 7" key="1">
    <citation type="submission" date="2023-07" db="EMBL/GenBank/DDBJ databases">
        <title>Sorghum-associated microbial communities from plants grown in Nebraska, USA.</title>
        <authorList>
            <person name="Schachtman D."/>
        </authorList>
    </citation>
    <scope>NUCLEOTIDE SEQUENCE [LARGE SCALE GENOMIC DNA]</scope>
    <source>
        <strain evidence="6 7">BE211</strain>
    </source>
</reference>
<comment type="caution">
    <text evidence="6">The sequence shown here is derived from an EMBL/GenBank/DDBJ whole genome shotgun (WGS) entry which is preliminary data.</text>
</comment>
<dbReference type="Gene3D" id="3.90.1750.20">
    <property type="entry name" value="Putative Large Serine Recombinase, Chain B, Domain 2"/>
    <property type="match status" value="1"/>
</dbReference>
<gene>
    <name evidence="6" type="ORF">J2X07_003728</name>
</gene>
<feature type="domain" description="Resolvase/invertase-type recombinase catalytic" evidence="5">
    <location>
        <begin position="3"/>
        <end position="158"/>
    </location>
</feature>
<dbReference type="Pfam" id="PF07508">
    <property type="entry name" value="Recombinase"/>
    <property type="match status" value="1"/>
</dbReference>
<dbReference type="PROSITE" id="PS51736">
    <property type="entry name" value="RECOMBINASES_3"/>
    <property type="match status" value="1"/>
</dbReference>
<dbReference type="SUPFAM" id="SSF53041">
    <property type="entry name" value="Resolvase-like"/>
    <property type="match status" value="1"/>
</dbReference>
<evidence type="ECO:0000259" key="5">
    <source>
        <dbReference type="PROSITE" id="PS51736"/>
    </source>
</evidence>
<dbReference type="Gene3D" id="3.40.50.1390">
    <property type="entry name" value="Resolvase, N-terminal catalytic domain"/>
    <property type="match status" value="1"/>
</dbReference>
<dbReference type="Pfam" id="PF00239">
    <property type="entry name" value="Resolvase"/>
    <property type="match status" value="1"/>
</dbReference>
<evidence type="ECO:0000256" key="3">
    <source>
        <dbReference type="ARBA" id="ARBA00023172"/>
    </source>
</evidence>
<dbReference type="PANTHER" id="PTHR30461">
    <property type="entry name" value="DNA-INVERTASE FROM LAMBDOID PROPHAGE"/>
    <property type="match status" value="1"/>
</dbReference>
<sequence length="245" mass="28209">MKKAAIYIRVSTKEQVGEDKFGLPVQLVICEDYCTKNEHQIYKVFEDGGKSGGYEDLDNDLNKRPALNELLTAANLGEFNIVIVPKLDRLARSLYAQLWVEKELRKHDIEVISVSEPFSGQDPVMTMMRQMMGVFAEFEKNRINERLYSAKMYKRKLGGFIGGQDPLGYYSLKGSKKLYIKEDKIKTIRRAFELKGSMSLRKIANILNNEGYTSRDSKPFTPMQIKRIFDREPLYRGEMEAPAII</sequence>
<proteinExistence type="predicted"/>
<dbReference type="CDD" id="cd00338">
    <property type="entry name" value="Ser_Recombinase"/>
    <property type="match status" value="1"/>
</dbReference>
<dbReference type="InterPro" id="IPR036162">
    <property type="entry name" value="Resolvase-like_N_sf"/>
</dbReference>
<feature type="active site" description="O-(5'-phospho-DNA)-serine intermediate" evidence="4">
    <location>
        <position position="11"/>
    </location>
</feature>